<evidence type="ECO:0000259" key="1">
    <source>
        <dbReference type="PROSITE" id="PS51833"/>
    </source>
</evidence>
<reference evidence="2 3" key="1">
    <citation type="journal article" date="2017" name="Int. J. Syst. Evol. Microbiol.">
        <title>Desulfovibrio senegalensis sp. nov., a mesophilic sulfate reducer isolated from marine sediment.</title>
        <authorList>
            <person name="Thioye A."/>
            <person name="Gam Z.B.A."/>
            <person name="Mbengue M."/>
            <person name="Cayol J.L."/>
            <person name="Joseph-Bartoli M."/>
            <person name="Toure-Kane C."/>
            <person name="Labat M."/>
        </authorList>
    </citation>
    <scope>NUCLEOTIDE SEQUENCE [LARGE SCALE GENOMIC DNA]</scope>
    <source>
        <strain evidence="2 3">DSM 101509</strain>
    </source>
</reference>
<dbReference type="Proteomes" id="UP000438699">
    <property type="component" value="Unassembled WGS sequence"/>
</dbReference>
<feature type="domain" description="HDOD" evidence="1">
    <location>
        <begin position="18"/>
        <end position="207"/>
    </location>
</feature>
<evidence type="ECO:0000313" key="2">
    <source>
        <dbReference type="EMBL" id="KAB1440374.1"/>
    </source>
</evidence>
<dbReference type="PANTHER" id="PTHR33525">
    <property type="match status" value="1"/>
</dbReference>
<name>A0A6N6MYF6_9BACT</name>
<evidence type="ECO:0000313" key="3">
    <source>
        <dbReference type="Proteomes" id="UP000438699"/>
    </source>
</evidence>
<organism evidence="2 3">
    <name type="scientific">Pseudodesulfovibrio senegalensis</name>
    <dbReference type="NCBI Taxonomy" id="1721087"/>
    <lineage>
        <taxon>Bacteria</taxon>
        <taxon>Pseudomonadati</taxon>
        <taxon>Thermodesulfobacteriota</taxon>
        <taxon>Desulfovibrionia</taxon>
        <taxon>Desulfovibrionales</taxon>
        <taxon>Desulfovibrionaceae</taxon>
    </lineage>
</organism>
<keyword evidence="3" id="KW-1185">Reference proteome</keyword>
<dbReference type="OrthoDB" id="9803649at2"/>
<protein>
    <submittedName>
        <fullName evidence="2">HDOD domain-containing protein</fullName>
    </submittedName>
</protein>
<dbReference type="PROSITE" id="PS51833">
    <property type="entry name" value="HDOD"/>
    <property type="match status" value="1"/>
</dbReference>
<dbReference type="Gene3D" id="1.10.3210.10">
    <property type="entry name" value="Hypothetical protein af1432"/>
    <property type="match status" value="1"/>
</dbReference>
<dbReference type="InterPro" id="IPR013976">
    <property type="entry name" value="HDOD"/>
</dbReference>
<dbReference type="RefSeq" id="WP_151151815.1">
    <property type="nucleotide sequence ID" value="NZ_WAIE01000007.1"/>
</dbReference>
<dbReference type="Pfam" id="PF08668">
    <property type="entry name" value="HDOD"/>
    <property type="match status" value="1"/>
</dbReference>
<dbReference type="PANTHER" id="PTHR33525:SF3">
    <property type="entry name" value="RIBONUCLEASE Y"/>
    <property type="match status" value="1"/>
</dbReference>
<proteinExistence type="predicted"/>
<accession>A0A6N6MYF6</accession>
<dbReference type="InterPro" id="IPR006675">
    <property type="entry name" value="HDIG_dom"/>
</dbReference>
<dbReference type="SUPFAM" id="SSF109604">
    <property type="entry name" value="HD-domain/PDEase-like"/>
    <property type="match status" value="1"/>
</dbReference>
<dbReference type="EMBL" id="WAIE01000007">
    <property type="protein sequence ID" value="KAB1440374.1"/>
    <property type="molecule type" value="Genomic_DNA"/>
</dbReference>
<gene>
    <name evidence="2" type="ORF">F8A88_14100</name>
</gene>
<dbReference type="InterPro" id="IPR052340">
    <property type="entry name" value="RNase_Y/CdgJ"/>
</dbReference>
<dbReference type="InterPro" id="IPR003607">
    <property type="entry name" value="HD/PDEase_dom"/>
</dbReference>
<sequence length="277" mass="30769">MEDLKTSVKGQVLAIQDLPTLPGVLDEVTKLVENPETSTEEIANVIGKDQVLSAKVLKMVNSPIYGFPGRISSIQHGLVLLGFNVIRGIIISTSVFDMMVQAMQGLWEHSIGVATASNIVARRAGFDDPEEYAVAGLLHDLGKVVTAVQLPELHESILNTAKEKNLSYYKAEKHVLGFAHDRINAWLARHWHLPGNIREAMSRHHSPHMAELYKSTACVVHLGDFMVRLFEFGNSGDDQTAYLRPEAMKELGFKMSDLERCMDELADQLLDVSDMSF</sequence>
<dbReference type="CDD" id="cd00077">
    <property type="entry name" value="HDc"/>
    <property type="match status" value="1"/>
</dbReference>
<dbReference type="NCBIfam" id="TIGR00277">
    <property type="entry name" value="HDIG"/>
    <property type="match status" value="1"/>
</dbReference>
<comment type="caution">
    <text evidence="2">The sequence shown here is derived from an EMBL/GenBank/DDBJ whole genome shotgun (WGS) entry which is preliminary data.</text>
</comment>
<dbReference type="AlphaFoldDB" id="A0A6N6MYF6"/>